<keyword evidence="3" id="KW-1185">Reference proteome</keyword>
<evidence type="ECO:0000256" key="1">
    <source>
        <dbReference type="SAM" id="MobiDB-lite"/>
    </source>
</evidence>
<gene>
    <name evidence="2" type="ORF">ADEAN_000637100</name>
</gene>
<sequence>MRRMVSRLNKVYQERQRSLHTNRHASGIPSGPSTAATEEREAKYLKDKINLVFLFHHFLLKCLQVVSSLHAVRPLASDYYDASATNNNKAFAARNVFLQSNAFFKIQEDSFHYIMHQSLNPIIMYFYNLFEETNQYEFFYNKHYGGDQRRRESELIATIDFNELLPYLFYISNLTSEESGNEDHDNNEDSQRIPDDDDLWDIRHYYGVEECENLYKNKDNISCLAKIKLFEEFKNNYSIHLIKLNSFMDRMEKNYHRDKLEQEEVHKVYEGTRGSDHDDFSPHHQGRMKHEGQETYTALPYSKTKRAGQKKKAVSCGTDCTLM</sequence>
<dbReference type="VEuPathDB" id="TriTrypDB:ADEAN_000637100"/>
<feature type="region of interest" description="Disordered" evidence="1">
    <location>
        <begin position="273"/>
        <end position="293"/>
    </location>
</feature>
<evidence type="ECO:0000313" key="3">
    <source>
        <dbReference type="Proteomes" id="UP000515908"/>
    </source>
</evidence>
<proteinExistence type="predicted"/>
<evidence type="ECO:0000313" key="2">
    <source>
        <dbReference type="EMBL" id="CAD2218878.1"/>
    </source>
</evidence>
<protein>
    <submittedName>
        <fullName evidence="2">Uncharacterized protein</fullName>
    </submittedName>
</protein>
<accession>A0A7G2CG62</accession>
<dbReference type="EMBL" id="LR877156">
    <property type="protein sequence ID" value="CAD2218878.1"/>
    <property type="molecule type" value="Genomic_DNA"/>
</dbReference>
<name>A0A7G2CG62_9TRYP</name>
<organism evidence="2 3">
    <name type="scientific">Angomonas deanei</name>
    <dbReference type="NCBI Taxonomy" id="59799"/>
    <lineage>
        <taxon>Eukaryota</taxon>
        <taxon>Discoba</taxon>
        <taxon>Euglenozoa</taxon>
        <taxon>Kinetoplastea</taxon>
        <taxon>Metakinetoplastina</taxon>
        <taxon>Trypanosomatida</taxon>
        <taxon>Trypanosomatidae</taxon>
        <taxon>Strigomonadinae</taxon>
        <taxon>Angomonas</taxon>
    </lineage>
</organism>
<dbReference type="AlphaFoldDB" id="A0A7G2CG62"/>
<dbReference type="Proteomes" id="UP000515908">
    <property type="component" value="Chromosome 12"/>
</dbReference>
<reference evidence="2 3" key="1">
    <citation type="submission" date="2020-08" db="EMBL/GenBank/DDBJ databases">
        <authorList>
            <person name="Newling K."/>
            <person name="Davey J."/>
            <person name="Forrester S."/>
        </authorList>
    </citation>
    <scope>NUCLEOTIDE SEQUENCE [LARGE SCALE GENOMIC DNA]</scope>
    <source>
        <strain evidence="3">Crithidia deanei Carvalho (ATCC PRA-265)</strain>
    </source>
</reference>